<accession>A0A9J6R8T6</accession>
<reference evidence="1" key="1">
    <citation type="submission" date="2022-11" db="EMBL/GenBank/DDBJ databases">
        <title>WGS of Natronobacillus azotifigens 24KS-1, an anaerobic diazotrophic haloalkaliphile from soda-rich habitats.</title>
        <authorList>
            <person name="Sorokin D.Y."/>
            <person name="Merkel A.Y."/>
        </authorList>
    </citation>
    <scope>NUCLEOTIDE SEQUENCE</scope>
    <source>
        <strain evidence="1">24KS-1</strain>
    </source>
</reference>
<evidence type="ECO:0000313" key="2">
    <source>
        <dbReference type="Proteomes" id="UP001084197"/>
    </source>
</evidence>
<sequence length="66" mass="7699">MATTKDKKDIQLSILHYEDGFVYFSLADINKQREDIQAYITELQPKILSGEFNPKLIDMENEEICC</sequence>
<dbReference type="AlphaFoldDB" id="A0A9J6R8T6"/>
<evidence type="ECO:0000313" key="1">
    <source>
        <dbReference type="EMBL" id="MCZ0701660.1"/>
    </source>
</evidence>
<protein>
    <submittedName>
        <fullName evidence="1">Uncharacterized protein</fullName>
    </submittedName>
</protein>
<organism evidence="1 2">
    <name type="scientific">Natronobacillus azotifigens</name>
    <dbReference type="NCBI Taxonomy" id="472978"/>
    <lineage>
        <taxon>Bacteria</taxon>
        <taxon>Bacillati</taxon>
        <taxon>Bacillota</taxon>
        <taxon>Bacilli</taxon>
        <taxon>Bacillales</taxon>
        <taxon>Bacillaceae</taxon>
        <taxon>Natronobacillus</taxon>
    </lineage>
</organism>
<comment type="caution">
    <text evidence="1">The sequence shown here is derived from an EMBL/GenBank/DDBJ whole genome shotgun (WGS) entry which is preliminary data.</text>
</comment>
<name>A0A9J6R8T6_9BACI</name>
<dbReference type="RefSeq" id="WP_268778427.1">
    <property type="nucleotide sequence ID" value="NZ_JAPRAT010000001.1"/>
</dbReference>
<dbReference type="EMBL" id="JAPRAT010000001">
    <property type="protein sequence ID" value="MCZ0701660.1"/>
    <property type="molecule type" value="Genomic_DNA"/>
</dbReference>
<keyword evidence="2" id="KW-1185">Reference proteome</keyword>
<dbReference type="Proteomes" id="UP001084197">
    <property type="component" value="Unassembled WGS sequence"/>
</dbReference>
<proteinExistence type="predicted"/>
<gene>
    <name evidence="1" type="ORF">OWO01_00355</name>
</gene>